<dbReference type="AlphaFoldDB" id="A0A140E5C1"/>
<keyword evidence="2" id="KW-0732">Signal</keyword>
<evidence type="ECO:0000256" key="2">
    <source>
        <dbReference type="SAM" id="SignalP"/>
    </source>
</evidence>
<feature type="transmembrane region" description="Helical" evidence="1">
    <location>
        <begin position="457"/>
        <end position="478"/>
    </location>
</feature>
<dbReference type="KEGG" id="mdn:JT25_003680"/>
<evidence type="ECO:0000313" key="3">
    <source>
        <dbReference type="EMBL" id="AMK75595.1"/>
    </source>
</evidence>
<dbReference type="PANTHER" id="PTHR35399">
    <property type="entry name" value="SLR8030 PROTEIN"/>
    <property type="match status" value="1"/>
</dbReference>
<dbReference type="STRING" id="1538553.JT25_003680"/>
<protein>
    <submittedName>
        <fullName evidence="3">Phosphatase</fullName>
    </submittedName>
</protein>
<reference evidence="3 4" key="1">
    <citation type="journal article" date="2015" name="Environ. Microbiol.">
        <title>Methane oxidation coupled to nitrate reduction under hypoxia by the Gammaproteobacterium Methylomonas denitrificans, sp. nov. type strain FJG1.</title>
        <authorList>
            <person name="Kits K.D."/>
            <person name="Klotz M.G."/>
            <person name="Stein L.Y."/>
        </authorList>
    </citation>
    <scope>NUCLEOTIDE SEQUENCE [LARGE SCALE GENOMIC DNA]</scope>
    <source>
        <strain evidence="3 4">FJG1</strain>
    </source>
</reference>
<gene>
    <name evidence="3" type="ORF">JT25_003680</name>
</gene>
<dbReference type="InterPro" id="IPR013424">
    <property type="entry name" value="Ice-binding_C"/>
</dbReference>
<dbReference type="SUPFAM" id="SSF63829">
    <property type="entry name" value="Calcium-dependent phosphotriesterase"/>
    <property type="match status" value="1"/>
</dbReference>
<dbReference type="InterPro" id="IPR008557">
    <property type="entry name" value="PhoX"/>
</dbReference>
<keyword evidence="1" id="KW-0812">Transmembrane</keyword>
<name>A0A140E5C1_9GAMM</name>
<feature type="signal peptide" evidence="2">
    <location>
        <begin position="1"/>
        <end position="24"/>
    </location>
</feature>
<sequence length="483" mass="50358">MKAFNLTLIAAAVASVVSPLTAQAADTLFDNFTPLTSSAGPTANEAAPITLSNPGFTQIGISDRATQNALVPGSNSGNPDMITANETGPNAGRYLFMPFETGTGGVQRIDLHDSNYNTRTTTIVAPGTQGFVSGDASRWTPWGSYLTAEESWGTGSSKGRLFEVTNATTAVANGGNFIQRTVVPHVSHEGLAFDSSNSLYFVDELNGGAIFKYVSANPFATTGDGFFAAGQTFAMKVGAGSQFEGNNGPSITGGFTWEAITTASGSALAGVSVVANDGNIDGRASAVKVGATGYNRPEDLEIQNLGGNQLIYFATTDSDTNANTTDGRSRIYNFNVATNTVSLFADSNTIDLATGLAVGGGLRNADNLAIDAEGNMYIIEDRDGSIDDDIWFAKDINKDGDLLDAGEGLARWASNGTPGSEFTGLYFDKFNANVAYVNIQHPTSGNDRTMMITATPAAVPVPGAVWLFGSAIAGMIGLRRRKA</sequence>
<dbReference type="Proteomes" id="UP000030512">
    <property type="component" value="Chromosome"/>
</dbReference>
<organism evidence="3 4">
    <name type="scientific">Methylomonas denitrificans</name>
    <dbReference type="NCBI Taxonomy" id="1538553"/>
    <lineage>
        <taxon>Bacteria</taxon>
        <taxon>Pseudomonadati</taxon>
        <taxon>Pseudomonadota</taxon>
        <taxon>Gammaproteobacteria</taxon>
        <taxon>Methylococcales</taxon>
        <taxon>Methylococcaceae</taxon>
        <taxon>Methylomonas</taxon>
    </lineage>
</organism>
<dbReference type="OrthoDB" id="9801383at2"/>
<keyword evidence="1" id="KW-0472">Membrane</keyword>
<feature type="chain" id="PRO_5007807315" evidence="2">
    <location>
        <begin position="25"/>
        <end position="483"/>
    </location>
</feature>
<proteinExistence type="predicted"/>
<dbReference type="PANTHER" id="PTHR35399:SF2">
    <property type="entry name" value="DUF839 DOMAIN-CONTAINING PROTEIN"/>
    <property type="match status" value="1"/>
</dbReference>
<dbReference type="EMBL" id="CP014476">
    <property type="protein sequence ID" value="AMK75595.1"/>
    <property type="molecule type" value="Genomic_DNA"/>
</dbReference>
<evidence type="ECO:0000256" key="1">
    <source>
        <dbReference type="SAM" id="Phobius"/>
    </source>
</evidence>
<dbReference type="Pfam" id="PF05787">
    <property type="entry name" value="PhoX"/>
    <property type="match status" value="1"/>
</dbReference>
<keyword evidence="4" id="KW-1185">Reference proteome</keyword>
<keyword evidence="1" id="KW-1133">Transmembrane helix</keyword>
<accession>A0A140E5C1</accession>
<evidence type="ECO:0000313" key="4">
    <source>
        <dbReference type="Proteomes" id="UP000030512"/>
    </source>
</evidence>
<dbReference type="RefSeq" id="WP_036272318.1">
    <property type="nucleotide sequence ID" value="NZ_CP014476.1"/>
</dbReference>
<dbReference type="NCBIfam" id="TIGR02595">
    <property type="entry name" value="PEP_CTERM"/>
    <property type="match status" value="1"/>
</dbReference>